<gene>
    <name evidence="3" type="ORF">AWW68_14945</name>
</gene>
<organism evidence="3 4">
    <name type="scientific">Roseivirga spongicola</name>
    <dbReference type="NCBI Taxonomy" id="333140"/>
    <lineage>
        <taxon>Bacteria</taxon>
        <taxon>Pseudomonadati</taxon>
        <taxon>Bacteroidota</taxon>
        <taxon>Cytophagia</taxon>
        <taxon>Cytophagales</taxon>
        <taxon>Roseivirgaceae</taxon>
        <taxon>Roseivirga</taxon>
    </lineage>
</organism>
<dbReference type="RefSeq" id="WP_068223128.1">
    <property type="nucleotide sequence ID" value="NZ_CP139724.1"/>
</dbReference>
<dbReference type="AlphaFoldDB" id="A0A150X5H8"/>
<dbReference type="InterPro" id="IPR026444">
    <property type="entry name" value="Secre_tail"/>
</dbReference>
<name>A0A150X5H8_9BACT</name>
<evidence type="ECO:0000259" key="2">
    <source>
        <dbReference type="Pfam" id="PF18962"/>
    </source>
</evidence>
<comment type="caution">
    <text evidence="3">The sequence shown here is derived from an EMBL/GenBank/DDBJ whole genome shotgun (WGS) entry which is preliminary data.</text>
</comment>
<evidence type="ECO:0000313" key="3">
    <source>
        <dbReference type="EMBL" id="KYG73961.1"/>
    </source>
</evidence>
<keyword evidence="4" id="KW-1185">Reference proteome</keyword>
<dbReference type="Proteomes" id="UP000075606">
    <property type="component" value="Unassembled WGS sequence"/>
</dbReference>
<dbReference type="InterPro" id="IPR013783">
    <property type="entry name" value="Ig-like_fold"/>
</dbReference>
<feature type="domain" description="Secretion system C-terminal sorting" evidence="2">
    <location>
        <begin position="617"/>
        <end position="693"/>
    </location>
</feature>
<evidence type="ECO:0000256" key="1">
    <source>
        <dbReference type="SAM" id="MobiDB-lite"/>
    </source>
</evidence>
<proteinExistence type="predicted"/>
<dbReference type="Gene3D" id="2.60.40.10">
    <property type="entry name" value="Immunoglobulins"/>
    <property type="match status" value="1"/>
</dbReference>
<reference evidence="3 4" key="1">
    <citation type="submission" date="2016-01" db="EMBL/GenBank/DDBJ databases">
        <title>Genome sequencing of Roseivirga spongicola UST030701-084.</title>
        <authorList>
            <person name="Selvaratnam C."/>
            <person name="Thevarajoo S."/>
            <person name="Goh K.M."/>
            <person name="Ee R."/>
            <person name="Chan K.-G."/>
            <person name="Chong C.S."/>
        </authorList>
    </citation>
    <scope>NUCLEOTIDE SEQUENCE [LARGE SCALE GENOMIC DNA]</scope>
    <source>
        <strain evidence="3 4">UST030701-084</strain>
    </source>
</reference>
<feature type="region of interest" description="Disordered" evidence="1">
    <location>
        <begin position="395"/>
        <end position="422"/>
    </location>
</feature>
<feature type="compositionally biased region" description="Basic and acidic residues" evidence="1">
    <location>
        <begin position="403"/>
        <end position="412"/>
    </location>
</feature>
<dbReference type="OrthoDB" id="621707at2"/>
<sequence>MIFFVLASGFSVFAQTFTSVQTGDWDDTDTWGTTGITDDYPAFGDEVTITSNHVISINALAQAGAVSIEGSASIILNNTLIVSNLEMSGTSSISGSGSLSSFGNFSIPSGTVSINGGSISSTGISLGSASLTIGAASLNVTGNTSISGIITFTSSTGTKEFRNVIVNAGGTWNNTSTESFTTRNITNNGTWNGCGNTTDCSYTISGTRIISGANEISIPILIVNGTVSNTAVLEITNQLSGTGTLRNGSAAISGTLEFNGDGPFTIATPDFSTFMNTVAYTEAGSVTAIATTYRNLTINKSANEVSLGGQTTVSNNLTLSHGNLVLGAHNLILTEAASPTDASLASFIQDTGAGVVRREVSATGIPLYVPIGGNNFSPITLTLNEATFGASPSVDFSITDSAHPQRDRDNRGDSPAGDDDGTVSTDYLDVYWTVAGNDISSPVFTAEYTYDASDFSQTTESNLVPALYRSVGGTLDWLAVGSVNATNNTVSMDSGDGFGDLYAMDNTLERLPVHLISFAGKPSKKSVVLNWVTASEENNNYFEVERSLDGISFEKIGEVTGVGNSSSIQNYRFIDRFPLSGRLYYRLRQVDFNGTFEYSEVISVTFEGLESALHLSIFPNPVHTNRIVSIGLNADAIGQPFILKVLSLNGEELINRSLESNTDLELDLSSFKPGLYLVHALFNGERLSKKLLIN</sequence>
<protein>
    <recommendedName>
        <fullName evidence="2">Secretion system C-terminal sorting domain-containing protein</fullName>
    </recommendedName>
</protein>
<dbReference type="EMBL" id="LRPC01000028">
    <property type="protein sequence ID" value="KYG73961.1"/>
    <property type="molecule type" value="Genomic_DNA"/>
</dbReference>
<dbReference type="STRING" id="333140.AWW68_14945"/>
<accession>A0A150X5H8</accession>
<dbReference type="NCBIfam" id="TIGR04183">
    <property type="entry name" value="Por_Secre_tail"/>
    <property type="match status" value="1"/>
</dbReference>
<evidence type="ECO:0000313" key="4">
    <source>
        <dbReference type="Proteomes" id="UP000075606"/>
    </source>
</evidence>
<dbReference type="Pfam" id="PF18962">
    <property type="entry name" value="Por_Secre_tail"/>
    <property type="match status" value="1"/>
</dbReference>